<protein>
    <recommendedName>
        <fullName evidence="6">Transducin/WD40 repeat-like superfamily protein</fullName>
    </recommendedName>
</protein>
<feature type="repeat" description="WD" evidence="3">
    <location>
        <begin position="382"/>
        <end position="423"/>
    </location>
</feature>
<proteinExistence type="predicted"/>
<dbReference type="InterPro" id="IPR015943">
    <property type="entry name" value="WD40/YVTN_repeat-like_dom_sf"/>
</dbReference>
<evidence type="ECO:0008006" key="6">
    <source>
        <dbReference type="Google" id="ProtNLM"/>
    </source>
</evidence>
<dbReference type="PRINTS" id="PR00320">
    <property type="entry name" value="GPROTEINBRPT"/>
</dbReference>
<dbReference type="PANTHER" id="PTHR19862">
    <property type="entry name" value="WD REPEAT-CONTAINING PROTEIN 48"/>
    <property type="match status" value="1"/>
</dbReference>
<dbReference type="EMBL" id="CP136894">
    <property type="protein sequence ID" value="WOL07724.1"/>
    <property type="molecule type" value="Genomic_DNA"/>
</dbReference>
<accession>A0AAQ3QE81</accession>
<evidence type="ECO:0000256" key="3">
    <source>
        <dbReference type="PROSITE-ProRule" id="PRU00221"/>
    </source>
</evidence>
<keyword evidence="2" id="KW-0677">Repeat</keyword>
<dbReference type="SUPFAM" id="SSF50978">
    <property type="entry name" value="WD40 repeat-like"/>
    <property type="match status" value="1"/>
</dbReference>
<dbReference type="InterPro" id="IPR020472">
    <property type="entry name" value="WD40_PAC1"/>
</dbReference>
<dbReference type="PROSITE" id="PS50294">
    <property type="entry name" value="WD_REPEATS_REGION"/>
    <property type="match status" value="1"/>
</dbReference>
<dbReference type="PROSITE" id="PS00678">
    <property type="entry name" value="WD_REPEATS_1"/>
    <property type="match status" value="1"/>
</dbReference>
<dbReference type="InterPro" id="IPR011990">
    <property type="entry name" value="TPR-like_helical_dom_sf"/>
</dbReference>
<evidence type="ECO:0000313" key="5">
    <source>
        <dbReference type="Proteomes" id="UP001327560"/>
    </source>
</evidence>
<feature type="repeat" description="WD" evidence="3">
    <location>
        <begin position="212"/>
        <end position="242"/>
    </location>
</feature>
<organism evidence="4 5">
    <name type="scientific">Canna indica</name>
    <name type="common">Indian-shot</name>
    <dbReference type="NCBI Taxonomy" id="4628"/>
    <lineage>
        <taxon>Eukaryota</taxon>
        <taxon>Viridiplantae</taxon>
        <taxon>Streptophyta</taxon>
        <taxon>Embryophyta</taxon>
        <taxon>Tracheophyta</taxon>
        <taxon>Spermatophyta</taxon>
        <taxon>Magnoliopsida</taxon>
        <taxon>Liliopsida</taxon>
        <taxon>Zingiberales</taxon>
        <taxon>Cannaceae</taxon>
        <taxon>Canna</taxon>
    </lineage>
</organism>
<dbReference type="SMART" id="SM00320">
    <property type="entry name" value="WD40"/>
    <property type="match status" value="6"/>
</dbReference>
<evidence type="ECO:0000256" key="1">
    <source>
        <dbReference type="ARBA" id="ARBA00022574"/>
    </source>
</evidence>
<gene>
    <name evidence="4" type="ORF">Cni_G16471</name>
</gene>
<feature type="repeat" description="WD" evidence="3">
    <location>
        <begin position="347"/>
        <end position="381"/>
    </location>
</feature>
<dbReference type="CDD" id="cd00200">
    <property type="entry name" value="WD40"/>
    <property type="match status" value="1"/>
</dbReference>
<dbReference type="AlphaFoldDB" id="A0AAQ3QE81"/>
<dbReference type="GO" id="GO:0000724">
    <property type="term" value="P:double-strand break repair via homologous recombination"/>
    <property type="evidence" value="ECO:0007669"/>
    <property type="project" value="TreeGrafter"/>
</dbReference>
<dbReference type="Gene3D" id="2.130.10.10">
    <property type="entry name" value="YVTN repeat-like/Quinoprotein amine dehydrogenase"/>
    <property type="match status" value="2"/>
</dbReference>
<dbReference type="InterPro" id="IPR001680">
    <property type="entry name" value="WD40_rpt"/>
</dbReference>
<dbReference type="InterPro" id="IPR051246">
    <property type="entry name" value="WDR48"/>
</dbReference>
<dbReference type="Pfam" id="PF00400">
    <property type="entry name" value="WD40"/>
    <property type="match status" value="5"/>
</dbReference>
<keyword evidence="5" id="KW-1185">Reference proteome</keyword>
<evidence type="ECO:0000256" key="2">
    <source>
        <dbReference type="ARBA" id="ARBA00022737"/>
    </source>
</evidence>
<dbReference type="Pfam" id="PF12895">
    <property type="entry name" value="ANAPC3"/>
    <property type="match status" value="1"/>
</dbReference>
<dbReference type="InterPro" id="IPR036322">
    <property type="entry name" value="WD40_repeat_dom_sf"/>
</dbReference>
<name>A0AAQ3QE81_9LILI</name>
<dbReference type="GO" id="GO:0043130">
    <property type="term" value="F:ubiquitin binding"/>
    <property type="evidence" value="ECO:0007669"/>
    <property type="project" value="TreeGrafter"/>
</dbReference>
<dbReference type="Gene3D" id="1.25.40.10">
    <property type="entry name" value="Tetratricopeptide repeat domain"/>
    <property type="match status" value="1"/>
</dbReference>
<dbReference type="FunFam" id="2.130.10.10:FF:000381">
    <property type="entry name" value="WD repeat-containing protein 48"/>
    <property type="match status" value="1"/>
</dbReference>
<keyword evidence="1 3" id="KW-0853">WD repeat</keyword>
<dbReference type="Proteomes" id="UP001327560">
    <property type="component" value="Chromosome 5"/>
</dbReference>
<sequence>MQQHNYDAAEVVYHKVQMIEPDANKACNLGLCLIRQGRFDEARHVLKDVIHRRSSRCRSICTSRPSSRKAQLAVQDSAGKLAVEEGATTFLFENTYGDNGLLCGGIDKSAEGRGDRSIHRASRQLPKGIKLAMHRVVSLGNTSASTRSRKDKRLIYVLNDADDRKHCAGINCLVVSKSASSNGCNYLFTGSRDATLKRWALTDSEASCSATFESHCDWVNDAVMAGDMLVSCSSDKTVKIWNSLSDGACTRTLRRHSDYVLCLVGNEKNSNIVASAGLGGEIFIWDIDAALLPVAKSIDSTEDKISNGNDGHSLSFCSSNASKNMLIHSSQSHGFISPISIKSKMSVYSLSMNDSGNLLVSAGPEKVVRVWDPRTGSKKMKLKGHTENIKALLVDSTGRFCLSGSSDSMIRLWDLGQQRCVHCYAVHTASVWALASTSTFTHVYSGGLDNSLYLTDLSTRESILLCTKEHPIVDLALQDDNIWVATTDSSVDMFPAEGHSPEKIFERGGSFLAGNLSFSRAKTSLEGSAPVPVYKAPPFTIPGNPEIVKNGILNNKRYVLTEDTARSVKLWDITKGVVIEDFGKVSFKQKFEELFETVSIPTWFSVDDHLGTLNIQLENPQCFSAEMYAVDLNITGAKDDVKITLGQETIRGLLAHWIAKRRQRTRSQSSSNGDVAVENDVRVRNLSCSRLDVDDGAVSNTSVLLPFEFSTVSPPSIITEGSHGGPWRKRITDLDGTEDEKSLPWWCIDCVLNEKLPQRGNKFICANRHTG</sequence>
<dbReference type="InterPro" id="IPR019775">
    <property type="entry name" value="WD40_repeat_CS"/>
</dbReference>
<reference evidence="4 5" key="1">
    <citation type="submission" date="2023-10" db="EMBL/GenBank/DDBJ databases">
        <title>Chromosome-scale genome assembly provides insights into flower coloration mechanisms of Canna indica.</title>
        <authorList>
            <person name="Li C."/>
        </authorList>
    </citation>
    <scope>NUCLEOTIDE SEQUENCE [LARGE SCALE GENOMIC DNA]</scope>
    <source>
        <tissue evidence="4">Flower</tissue>
    </source>
</reference>
<dbReference type="SUPFAM" id="SSF48452">
    <property type="entry name" value="TPR-like"/>
    <property type="match status" value="1"/>
</dbReference>
<dbReference type="PROSITE" id="PS50082">
    <property type="entry name" value="WD_REPEATS_2"/>
    <property type="match status" value="3"/>
</dbReference>
<evidence type="ECO:0000313" key="4">
    <source>
        <dbReference type="EMBL" id="WOL07724.1"/>
    </source>
</evidence>
<dbReference type="PANTHER" id="PTHR19862:SF14">
    <property type="entry name" value="WD REPEAT-CONTAINING PROTEIN 48"/>
    <property type="match status" value="1"/>
</dbReference>